<dbReference type="PANTHER" id="PTHR30093">
    <property type="entry name" value="GENERAL SECRETION PATHWAY PROTEIN G"/>
    <property type="match status" value="1"/>
</dbReference>
<dbReference type="KEGG" id="thyd:TTHT_0239"/>
<dbReference type="InterPro" id="IPR000983">
    <property type="entry name" value="Bac_GSPG_pilin"/>
</dbReference>
<keyword evidence="2" id="KW-1133">Transmembrane helix</keyword>
<dbReference type="NCBIfam" id="TIGR02532">
    <property type="entry name" value="IV_pilin_GFxxxE"/>
    <property type="match status" value="1"/>
</dbReference>
<evidence type="ECO:0000313" key="3">
    <source>
        <dbReference type="EMBL" id="BBB31863.1"/>
    </source>
</evidence>
<name>A0A7R6PDQ7_9BACT</name>
<dbReference type="PANTHER" id="PTHR30093:SF47">
    <property type="entry name" value="TYPE IV PILUS NON-CORE MINOR PILIN PILE"/>
    <property type="match status" value="1"/>
</dbReference>
<dbReference type="Pfam" id="PF07963">
    <property type="entry name" value="N_methyl"/>
    <property type="match status" value="1"/>
</dbReference>
<gene>
    <name evidence="3" type="ORF">TTHT_0239</name>
</gene>
<dbReference type="EMBL" id="AP017470">
    <property type="protein sequence ID" value="BBB31863.1"/>
    <property type="molecule type" value="Genomic_DNA"/>
</dbReference>
<dbReference type="Gene3D" id="3.30.700.10">
    <property type="entry name" value="Glycoprotein, Type 4 Pilin"/>
    <property type="match status" value="1"/>
</dbReference>
<accession>A0A7R6PDQ7</accession>
<dbReference type="SUPFAM" id="SSF54523">
    <property type="entry name" value="Pili subunits"/>
    <property type="match status" value="1"/>
</dbReference>
<proteinExistence type="predicted"/>
<dbReference type="InterPro" id="IPR012902">
    <property type="entry name" value="N_methyl_site"/>
</dbReference>
<dbReference type="RefSeq" id="WP_201328197.1">
    <property type="nucleotide sequence ID" value="NZ_AP017470.1"/>
</dbReference>
<dbReference type="PRINTS" id="PR00813">
    <property type="entry name" value="BCTERIALGSPG"/>
</dbReference>
<dbReference type="AlphaFoldDB" id="A0A7R6PDQ7"/>
<dbReference type="Proteomes" id="UP000595564">
    <property type="component" value="Chromosome"/>
</dbReference>
<evidence type="ECO:0000256" key="1">
    <source>
        <dbReference type="ARBA" id="ARBA00022481"/>
    </source>
</evidence>
<dbReference type="GO" id="GO:0015627">
    <property type="term" value="C:type II protein secretion system complex"/>
    <property type="evidence" value="ECO:0007669"/>
    <property type="project" value="InterPro"/>
</dbReference>
<protein>
    <submittedName>
        <fullName evidence="3">General secretion pathway protein G</fullName>
    </submittedName>
</protein>
<reference evidence="3 4" key="1">
    <citation type="journal article" date="2012" name="Extremophiles">
        <title>Thermotomaculum hydrothermale gen. nov., sp. nov., a novel heterotrophic thermophile within the phylum Acidobacteria from a deep-sea hydrothermal vent chimney in the Southern Okinawa Trough.</title>
        <authorList>
            <person name="Izumi H."/>
            <person name="Nunoura T."/>
            <person name="Miyazaki M."/>
            <person name="Mino S."/>
            <person name="Toki T."/>
            <person name="Takai K."/>
            <person name="Sako Y."/>
            <person name="Sawabe T."/>
            <person name="Nakagawa S."/>
        </authorList>
    </citation>
    <scope>NUCLEOTIDE SEQUENCE [LARGE SCALE GENOMIC DNA]</scope>
    <source>
        <strain evidence="3 4">AC55</strain>
    </source>
</reference>
<keyword evidence="2" id="KW-0812">Transmembrane</keyword>
<dbReference type="InterPro" id="IPR045584">
    <property type="entry name" value="Pilin-like"/>
</dbReference>
<keyword evidence="1" id="KW-0488">Methylation</keyword>
<keyword evidence="4" id="KW-1185">Reference proteome</keyword>
<evidence type="ECO:0000313" key="4">
    <source>
        <dbReference type="Proteomes" id="UP000595564"/>
    </source>
</evidence>
<sequence>MEFKGKKGFTVIELMVVMTIILLLASVAVKINKKAIIKAKEAVLKENLFQMRQAIEQYYADKGHYPDSLETLVDDGYMREIPKDPFTKSSDTWQVEYENPEDVGEDYEPGIIDVKSGYSGKALDGTNYDEW</sequence>
<dbReference type="GO" id="GO:0015628">
    <property type="term" value="P:protein secretion by the type II secretion system"/>
    <property type="evidence" value="ECO:0007669"/>
    <property type="project" value="InterPro"/>
</dbReference>
<feature type="transmembrane region" description="Helical" evidence="2">
    <location>
        <begin position="12"/>
        <end position="31"/>
    </location>
</feature>
<keyword evidence="2" id="KW-0472">Membrane</keyword>
<organism evidence="3 4">
    <name type="scientific">Thermotomaculum hydrothermale</name>
    <dbReference type="NCBI Taxonomy" id="981385"/>
    <lineage>
        <taxon>Bacteria</taxon>
        <taxon>Pseudomonadati</taxon>
        <taxon>Acidobacteriota</taxon>
        <taxon>Holophagae</taxon>
        <taxon>Thermotomaculales</taxon>
        <taxon>Thermotomaculaceae</taxon>
        <taxon>Thermotomaculum</taxon>
    </lineage>
</organism>
<evidence type="ECO:0000256" key="2">
    <source>
        <dbReference type="SAM" id="Phobius"/>
    </source>
</evidence>